<dbReference type="Gene3D" id="2.10.260.10">
    <property type="match status" value="1"/>
</dbReference>
<gene>
    <name evidence="3" type="ORF">CYJ57_03910</name>
</gene>
<organism evidence="3 4">
    <name type="scientific">Falseniella ignava</name>
    <dbReference type="NCBI Taxonomy" id="137730"/>
    <lineage>
        <taxon>Bacteria</taxon>
        <taxon>Bacillati</taxon>
        <taxon>Bacillota</taxon>
        <taxon>Bacilli</taxon>
        <taxon>Lactobacillales</taxon>
        <taxon>Aerococcaceae</taxon>
        <taxon>Falseniella</taxon>
    </lineage>
</organism>
<feature type="domain" description="SpoVT-AbrB" evidence="2">
    <location>
        <begin position="12"/>
        <end position="58"/>
    </location>
</feature>
<evidence type="ECO:0000313" key="3">
    <source>
        <dbReference type="EMBL" id="PKY89517.1"/>
    </source>
</evidence>
<dbReference type="InterPro" id="IPR007159">
    <property type="entry name" value="SpoVT-AbrB_dom"/>
</dbReference>
<evidence type="ECO:0000256" key="1">
    <source>
        <dbReference type="PROSITE-ProRule" id="PRU01076"/>
    </source>
</evidence>
<dbReference type="AlphaFoldDB" id="A0A2I1K1N6"/>
<name>A0A2I1K1N6_9LACT</name>
<protein>
    <recommendedName>
        <fullName evidence="2">SpoVT-AbrB domain-containing protein</fullName>
    </recommendedName>
</protein>
<dbReference type="SUPFAM" id="SSF89447">
    <property type="entry name" value="AbrB/MazE/MraZ-like"/>
    <property type="match status" value="1"/>
</dbReference>
<evidence type="ECO:0000259" key="2">
    <source>
        <dbReference type="PROSITE" id="PS51740"/>
    </source>
</evidence>
<dbReference type="InterPro" id="IPR037914">
    <property type="entry name" value="SpoVT-AbrB_sf"/>
</dbReference>
<dbReference type="PROSITE" id="PS51740">
    <property type="entry name" value="SPOVT_ABRB"/>
    <property type="match status" value="1"/>
</dbReference>
<dbReference type="RefSeq" id="WP_006701498.1">
    <property type="nucleotide sequence ID" value="NZ_PKHE01000007.1"/>
</dbReference>
<dbReference type="SMART" id="SM00966">
    <property type="entry name" value="SpoVT_AbrB"/>
    <property type="match status" value="1"/>
</dbReference>
<comment type="caution">
    <text evidence="3">The sequence shown here is derived from an EMBL/GenBank/DDBJ whole genome shotgun (WGS) entry which is preliminary data.</text>
</comment>
<dbReference type="GO" id="GO:0003677">
    <property type="term" value="F:DNA binding"/>
    <property type="evidence" value="ECO:0007669"/>
    <property type="project" value="UniProtKB-UniRule"/>
</dbReference>
<accession>A0A2I1K1N6</accession>
<keyword evidence="1" id="KW-0238">DNA-binding</keyword>
<dbReference type="Proteomes" id="UP000234384">
    <property type="component" value="Unassembled WGS sequence"/>
</dbReference>
<sequence>MYDEGFENAVDSTVKQWGGSLAIRLPKSIVEALQLQAEDAVHLKARGSGTLIIRKRGAGEETKQEPVQTNCEILDALNRFEQKVEGSIDQQESLYANVQEATEKLFNPFFEGVATRAFFQLVDLAILHSDTGWYQVTVSGDQQWFLVFTGAKTDLTATLQRPVRSGKEVESLGNFRLTPQPYGDIRITYEPLTALHHSDTNYLILELTLQFLEDVSAELLSTTVANQIKQDFNL</sequence>
<reference evidence="3 4" key="1">
    <citation type="submission" date="2017-12" db="EMBL/GenBank/DDBJ databases">
        <title>Phylogenetic diversity of female urinary microbiome.</title>
        <authorList>
            <person name="Thomas-White K."/>
            <person name="Wolfe A.J."/>
        </authorList>
    </citation>
    <scope>NUCLEOTIDE SEQUENCE [LARGE SCALE GENOMIC DNA]</scope>
    <source>
        <strain evidence="3 4">UMB0898</strain>
    </source>
</reference>
<proteinExistence type="predicted"/>
<evidence type="ECO:0000313" key="4">
    <source>
        <dbReference type="Proteomes" id="UP000234384"/>
    </source>
</evidence>
<dbReference type="EMBL" id="PKHE01000007">
    <property type="protein sequence ID" value="PKY89517.1"/>
    <property type="molecule type" value="Genomic_DNA"/>
</dbReference>
<dbReference type="Pfam" id="PF04014">
    <property type="entry name" value="MazE_antitoxin"/>
    <property type="match status" value="1"/>
</dbReference>
<dbReference type="OrthoDB" id="9795766at2"/>